<accession>A0A9X2D2X7</accession>
<name>A0A9X2D2X7_9GAMM</name>
<evidence type="ECO:0000313" key="3">
    <source>
        <dbReference type="Proteomes" id="UP001139721"/>
    </source>
</evidence>
<protein>
    <submittedName>
        <fullName evidence="2">HlyD family efflux transporter periplasmic adaptor subunit</fullName>
    </submittedName>
</protein>
<dbReference type="Gene3D" id="2.40.30.170">
    <property type="match status" value="1"/>
</dbReference>
<keyword evidence="1" id="KW-0812">Transmembrane</keyword>
<dbReference type="AlphaFoldDB" id="A0A9X2D2X7"/>
<dbReference type="SUPFAM" id="SSF111369">
    <property type="entry name" value="HlyD-like secretion proteins"/>
    <property type="match status" value="2"/>
</dbReference>
<dbReference type="EMBL" id="JAJKBJ010000021">
    <property type="protein sequence ID" value="MCL9685263.1"/>
    <property type="molecule type" value="Genomic_DNA"/>
</dbReference>
<proteinExistence type="predicted"/>
<reference evidence="2" key="1">
    <citation type="submission" date="2021-11" db="EMBL/GenBank/DDBJ databases">
        <title>Legionella maioricencis sp. nov., a new species isolated from hot water samples in Mallorca.</title>
        <authorList>
            <person name="Crespi S."/>
            <person name="Drasar V."/>
            <person name="Salva-Serra F."/>
            <person name="Jaen-Luchoro D."/>
            <person name="Pineiro-Iglesias B."/>
            <person name="Aliaga F."/>
            <person name="Fernandez-Juarez V."/>
            <person name="Coll G."/>
            <person name="Moore E.R.B."/>
            <person name="Bennasar-Figueras A."/>
        </authorList>
    </citation>
    <scope>NUCLEOTIDE SEQUENCE</scope>
    <source>
        <strain evidence="2">HCPI-6</strain>
    </source>
</reference>
<keyword evidence="1" id="KW-1133">Transmembrane helix</keyword>
<dbReference type="Proteomes" id="UP001139721">
    <property type="component" value="Unassembled WGS sequence"/>
</dbReference>
<feature type="transmembrane region" description="Helical" evidence="1">
    <location>
        <begin position="9"/>
        <end position="27"/>
    </location>
</feature>
<keyword evidence="1" id="KW-0472">Membrane</keyword>
<evidence type="ECO:0000256" key="1">
    <source>
        <dbReference type="SAM" id="Phobius"/>
    </source>
</evidence>
<comment type="caution">
    <text evidence="2">The sequence shown here is derived from an EMBL/GenBank/DDBJ whole genome shotgun (WGS) entry which is preliminary data.</text>
</comment>
<keyword evidence="3" id="KW-1185">Reference proteome</keyword>
<dbReference type="Gene3D" id="1.10.287.470">
    <property type="entry name" value="Helix hairpin bin"/>
    <property type="match status" value="1"/>
</dbReference>
<gene>
    <name evidence="2" type="ORF">LOX96_14245</name>
</gene>
<dbReference type="Gene3D" id="2.40.50.100">
    <property type="match status" value="1"/>
</dbReference>
<dbReference type="FunFam" id="2.40.30.170:FF:000013">
    <property type="entry name" value="Glycoside hydrolase family 43"/>
    <property type="match status" value="1"/>
</dbReference>
<sequence length="356" mass="38980">MFYGWKKGWLLGAALIGASIFLLWWYLQPQGFGKDFASGNGRIEAVDIDIATKVAGRVKDIKVDEGDYVSAGEVVANMDTETLEAQIREAKAQEEQAKSSVVASQSQVRQRQSEKDAALAVVSQREAELDLLKKRFERTQTLAKRNIATADALDEARAHFYSAQASLSSAKAQVAAADTAIVTAQSQVIGDQFLVVARKATIERLQADLKDSALKAPRDGRVQYRVAQPGEVLSAGGKVLNMIDLSDVYMNFFLPTDEAGKVHIGGEVRLILDAAPKYVIPAKVSFVADVAQFTPKTVETASERQKLMFRIKARIAPALLKKYIHSVKTGLPGVAYIKLNPDTPWPKELQVKLPHD</sequence>
<organism evidence="2 3">
    <name type="scientific">Legionella maioricensis</name>
    <dbReference type="NCBI Taxonomy" id="2896528"/>
    <lineage>
        <taxon>Bacteria</taxon>
        <taxon>Pseudomonadati</taxon>
        <taxon>Pseudomonadota</taxon>
        <taxon>Gammaproteobacteria</taxon>
        <taxon>Legionellales</taxon>
        <taxon>Legionellaceae</taxon>
        <taxon>Legionella</taxon>
    </lineage>
</organism>
<dbReference type="PANTHER" id="PTHR30438">
    <property type="entry name" value="36 KDA ANTIGEN-RELATED"/>
    <property type="match status" value="1"/>
</dbReference>
<dbReference type="GO" id="GO:0005886">
    <property type="term" value="C:plasma membrane"/>
    <property type="evidence" value="ECO:0007669"/>
    <property type="project" value="TreeGrafter"/>
</dbReference>
<dbReference type="RefSeq" id="WP_250423232.1">
    <property type="nucleotide sequence ID" value="NZ_JAJKBJ010000021.1"/>
</dbReference>
<evidence type="ECO:0000313" key="2">
    <source>
        <dbReference type="EMBL" id="MCL9685263.1"/>
    </source>
</evidence>
<dbReference type="PANTHER" id="PTHR30438:SF2">
    <property type="entry name" value="MEMBRANE PROTEIN"/>
    <property type="match status" value="1"/>
</dbReference>